<reference evidence="1 2" key="1">
    <citation type="submission" date="2018-03" db="EMBL/GenBank/DDBJ databases">
        <title>Genomic Encyclopedia of Archaeal and Bacterial Type Strains, Phase II (KMG-II): from individual species to whole genera.</title>
        <authorList>
            <person name="Goeker M."/>
        </authorList>
    </citation>
    <scope>NUCLEOTIDE SEQUENCE [LARGE SCALE GENOMIC DNA]</scope>
    <source>
        <strain evidence="1 2">DSM 13175</strain>
    </source>
</reference>
<dbReference type="RefSeq" id="WP_106195417.1">
    <property type="nucleotide sequence ID" value="NZ_PVTO01000025.1"/>
</dbReference>
<dbReference type="Proteomes" id="UP000238205">
    <property type="component" value="Unassembled WGS sequence"/>
</dbReference>
<keyword evidence="2" id="KW-1185">Reference proteome</keyword>
<organism evidence="1 2">
    <name type="scientific">Alkalibacterium olivapovliticus</name>
    <dbReference type="NCBI Taxonomy" id="99907"/>
    <lineage>
        <taxon>Bacteria</taxon>
        <taxon>Bacillati</taxon>
        <taxon>Bacillota</taxon>
        <taxon>Bacilli</taxon>
        <taxon>Lactobacillales</taxon>
        <taxon>Carnobacteriaceae</taxon>
        <taxon>Alkalibacterium</taxon>
    </lineage>
</organism>
<dbReference type="EMBL" id="PVTO01000025">
    <property type="protein sequence ID" value="PRY78666.1"/>
    <property type="molecule type" value="Genomic_DNA"/>
</dbReference>
<protein>
    <submittedName>
        <fullName evidence="1">Uncharacterized protein</fullName>
    </submittedName>
</protein>
<evidence type="ECO:0000313" key="1">
    <source>
        <dbReference type="EMBL" id="PRY78666.1"/>
    </source>
</evidence>
<sequence length="99" mass="11789">MKSAVLEAKNDWLMERDQYIVESISDPIVYQKEEIKRIESFMDLAETNMFNLNEIKRMALNLVTYTSRSLNQLTQNETDKINVYERNKKIMSVNIHEDQ</sequence>
<gene>
    <name evidence="1" type="ORF">CLV38_12537</name>
</gene>
<accession>A0A2T0W129</accession>
<evidence type="ECO:0000313" key="2">
    <source>
        <dbReference type="Proteomes" id="UP000238205"/>
    </source>
</evidence>
<dbReference type="AlphaFoldDB" id="A0A2T0W129"/>
<name>A0A2T0W129_9LACT</name>
<proteinExistence type="predicted"/>
<comment type="caution">
    <text evidence="1">The sequence shown here is derived from an EMBL/GenBank/DDBJ whole genome shotgun (WGS) entry which is preliminary data.</text>
</comment>